<name>A0A453AVA7_AEGTS</name>
<evidence type="ECO:0000313" key="1">
    <source>
        <dbReference type="EnsemblPlants" id="AET2Gv20270100.4"/>
    </source>
</evidence>
<reference evidence="2" key="2">
    <citation type="journal article" date="2017" name="Nat. Plants">
        <title>The Aegilops tauschii genome reveals multiple impacts of transposons.</title>
        <authorList>
            <person name="Zhao G."/>
            <person name="Zou C."/>
            <person name="Li K."/>
            <person name="Wang K."/>
            <person name="Li T."/>
            <person name="Gao L."/>
            <person name="Zhang X."/>
            <person name="Wang H."/>
            <person name="Yang Z."/>
            <person name="Liu X."/>
            <person name="Jiang W."/>
            <person name="Mao L."/>
            <person name="Kong X."/>
            <person name="Jiao Y."/>
            <person name="Jia J."/>
        </authorList>
    </citation>
    <scope>NUCLEOTIDE SEQUENCE [LARGE SCALE GENOMIC DNA]</scope>
    <source>
        <strain evidence="2">cv. AL8/78</strain>
    </source>
</reference>
<protein>
    <submittedName>
        <fullName evidence="1">Uncharacterized protein</fullName>
    </submittedName>
</protein>
<reference evidence="2" key="1">
    <citation type="journal article" date="2014" name="Science">
        <title>Ancient hybridizations among the ancestral genomes of bread wheat.</title>
        <authorList>
            <consortium name="International Wheat Genome Sequencing Consortium,"/>
            <person name="Marcussen T."/>
            <person name="Sandve S.R."/>
            <person name="Heier L."/>
            <person name="Spannagl M."/>
            <person name="Pfeifer M."/>
            <person name="Jakobsen K.S."/>
            <person name="Wulff B.B."/>
            <person name="Steuernagel B."/>
            <person name="Mayer K.F."/>
            <person name="Olsen O.A."/>
        </authorList>
    </citation>
    <scope>NUCLEOTIDE SEQUENCE [LARGE SCALE GENOMIC DNA]</scope>
    <source>
        <strain evidence="2">cv. AL8/78</strain>
    </source>
</reference>
<dbReference type="PANTHER" id="PTHR32258:SF6">
    <property type="entry name" value="PROTEIN NETWORKED 1A"/>
    <property type="match status" value="1"/>
</dbReference>
<dbReference type="EnsemblPlants" id="AET2Gv20270100.4">
    <property type="protein sequence ID" value="AET2Gv20270100.4"/>
    <property type="gene ID" value="AET2Gv20270100"/>
</dbReference>
<dbReference type="Gramene" id="AET2Gv20270100.8">
    <property type="protein sequence ID" value="AET2Gv20270100.8"/>
    <property type="gene ID" value="AET2Gv20270100"/>
</dbReference>
<dbReference type="Gramene" id="AET2Gv20270100.4">
    <property type="protein sequence ID" value="AET2Gv20270100.4"/>
    <property type="gene ID" value="AET2Gv20270100"/>
</dbReference>
<proteinExistence type="predicted"/>
<dbReference type="AlphaFoldDB" id="A0A453AVA7"/>
<dbReference type="Proteomes" id="UP000015105">
    <property type="component" value="Chromosome 2D"/>
</dbReference>
<dbReference type="PANTHER" id="PTHR32258">
    <property type="entry name" value="PROTEIN NETWORKED 4A"/>
    <property type="match status" value="1"/>
</dbReference>
<dbReference type="EnsemblPlants" id="AET2Gv20270100.8">
    <property type="protein sequence ID" value="AET2Gv20270100.8"/>
    <property type="gene ID" value="AET2Gv20270100"/>
</dbReference>
<organism evidence="1 2">
    <name type="scientific">Aegilops tauschii subsp. strangulata</name>
    <name type="common">Goatgrass</name>
    <dbReference type="NCBI Taxonomy" id="200361"/>
    <lineage>
        <taxon>Eukaryota</taxon>
        <taxon>Viridiplantae</taxon>
        <taxon>Streptophyta</taxon>
        <taxon>Embryophyta</taxon>
        <taxon>Tracheophyta</taxon>
        <taxon>Spermatophyta</taxon>
        <taxon>Magnoliopsida</taxon>
        <taxon>Liliopsida</taxon>
        <taxon>Poales</taxon>
        <taxon>Poaceae</taxon>
        <taxon>BOP clade</taxon>
        <taxon>Pooideae</taxon>
        <taxon>Triticodae</taxon>
        <taxon>Triticeae</taxon>
        <taxon>Triticinae</taxon>
        <taxon>Aegilops</taxon>
    </lineage>
</organism>
<dbReference type="GO" id="GO:0005886">
    <property type="term" value="C:plasma membrane"/>
    <property type="evidence" value="ECO:0007669"/>
    <property type="project" value="TreeGrafter"/>
</dbReference>
<dbReference type="SUPFAM" id="SSF90257">
    <property type="entry name" value="Myosin rod fragments"/>
    <property type="match status" value="1"/>
</dbReference>
<evidence type="ECO:0000313" key="2">
    <source>
        <dbReference type="Proteomes" id="UP000015105"/>
    </source>
</evidence>
<dbReference type="GO" id="GO:0051015">
    <property type="term" value="F:actin filament binding"/>
    <property type="evidence" value="ECO:0007669"/>
    <property type="project" value="TreeGrafter"/>
</dbReference>
<dbReference type="Gramene" id="AET2Gv20270100.2">
    <property type="protein sequence ID" value="AET2Gv20270100.2"/>
    <property type="gene ID" value="AET2Gv20270100"/>
</dbReference>
<accession>A0A453AVA7</accession>
<reference evidence="1" key="3">
    <citation type="journal article" date="2017" name="Nature">
        <title>Genome sequence of the progenitor of the wheat D genome Aegilops tauschii.</title>
        <authorList>
            <person name="Luo M.C."/>
            <person name="Gu Y.Q."/>
            <person name="Puiu D."/>
            <person name="Wang H."/>
            <person name="Twardziok S.O."/>
            <person name="Deal K.R."/>
            <person name="Huo N."/>
            <person name="Zhu T."/>
            <person name="Wang L."/>
            <person name="Wang Y."/>
            <person name="McGuire P.E."/>
            <person name="Liu S."/>
            <person name="Long H."/>
            <person name="Ramasamy R.K."/>
            <person name="Rodriguez J.C."/>
            <person name="Van S.L."/>
            <person name="Yuan L."/>
            <person name="Wang Z."/>
            <person name="Xia Z."/>
            <person name="Xiao L."/>
            <person name="Anderson O.D."/>
            <person name="Ouyang S."/>
            <person name="Liang Y."/>
            <person name="Zimin A.V."/>
            <person name="Pertea G."/>
            <person name="Qi P."/>
            <person name="Bennetzen J.L."/>
            <person name="Dai X."/>
            <person name="Dawson M.W."/>
            <person name="Muller H.G."/>
            <person name="Kugler K."/>
            <person name="Rivarola-Duarte L."/>
            <person name="Spannagl M."/>
            <person name="Mayer K.F.X."/>
            <person name="Lu F.H."/>
            <person name="Bevan M.W."/>
            <person name="Leroy P."/>
            <person name="Li P."/>
            <person name="You F.M."/>
            <person name="Sun Q."/>
            <person name="Liu Z."/>
            <person name="Lyons E."/>
            <person name="Wicker T."/>
            <person name="Salzberg S.L."/>
            <person name="Devos K.M."/>
            <person name="Dvorak J."/>
        </authorList>
    </citation>
    <scope>NUCLEOTIDE SEQUENCE [LARGE SCALE GENOMIC DNA]</scope>
    <source>
        <strain evidence="1">cv. AL8/78</strain>
    </source>
</reference>
<reference evidence="1" key="4">
    <citation type="submission" date="2019-03" db="UniProtKB">
        <authorList>
            <consortium name="EnsemblPlants"/>
        </authorList>
    </citation>
    <scope>IDENTIFICATION</scope>
</reference>
<reference evidence="1" key="5">
    <citation type="journal article" date="2021" name="G3 (Bethesda)">
        <title>Aegilops tauschii genome assembly Aet v5.0 features greater sequence contiguity and improved annotation.</title>
        <authorList>
            <person name="Wang L."/>
            <person name="Zhu T."/>
            <person name="Rodriguez J.C."/>
            <person name="Deal K.R."/>
            <person name="Dubcovsky J."/>
            <person name="McGuire P.E."/>
            <person name="Lux T."/>
            <person name="Spannagl M."/>
            <person name="Mayer K.F.X."/>
            <person name="Baldrich P."/>
            <person name="Meyers B.C."/>
            <person name="Huo N."/>
            <person name="Gu Y.Q."/>
            <person name="Zhou H."/>
            <person name="Devos K.M."/>
            <person name="Bennetzen J.L."/>
            <person name="Unver T."/>
            <person name="Budak H."/>
            <person name="Gulick P.J."/>
            <person name="Galiba G."/>
            <person name="Kalapos B."/>
            <person name="Nelson D.R."/>
            <person name="Li P."/>
            <person name="You F.M."/>
            <person name="Luo M.C."/>
            <person name="Dvorak J."/>
        </authorList>
    </citation>
    <scope>NUCLEOTIDE SEQUENCE [LARGE SCALE GENOMIC DNA]</scope>
    <source>
        <strain evidence="1">cv. AL8/78</strain>
    </source>
</reference>
<dbReference type="EnsemblPlants" id="AET2Gv20270100.2">
    <property type="protein sequence ID" value="AET2Gv20270100.2"/>
    <property type="gene ID" value="AET2Gv20270100"/>
</dbReference>
<sequence>MPVDMWMLYHGIDTFHSTDTAYQHMDMKVKAIIKLINEDVDSFGRRAEMYQNIFSFGGKGAVKSQEVQRLTVEINMANEKWDALMQSKMHQESAIRELKMEIGSLTEQNHSSELLIQQLRGEINSLRDSKGEL</sequence>
<dbReference type="InterPro" id="IPR051861">
    <property type="entry name" value="NET_actin-binding_domain"/>
</dbReference>
<keyword evidence="2" id="KW-1185">Reference proteome</keyword>